<keyword evidence="3" id="KW-1185">Reference proteome</keyword>
<feature type="region of interest" description="Disordered" evidence="1">
    <location>
        <begin position="240"/>
        <end position="263"/>
    </location>
</feature>
<dbReference type="EMBL" id="KZ613473">
    <property type="protein sequence ID" value="PMD24145.1"/>
    <property type="molecule type" value="Genomic_DNA"/>
</dbReference>
<dbReference type="OrthoDB" id="5425130at2759"/>
<proteinExistence type="predicted"/>
<feature type="compositionally biased region" description="Low complexity" evidence="1">
    <location>
        <begin position="106"/>
        <end position="126"/>
    </location>
</feature>
<dbReference type="Proteomes" id="UP000235672">
    <property type="component" value="Unassembled WGS sequence"/>
</dbReference>
<dbReference type="AlphaFoldDB" id="A0A2J6QD17"/>
<gene>
    <name evidence="2" type="ORF">NA56DRAFT_700616</name>
</gene>
<organism evidence="2 3">
    <name type="scientific">Hyaloscypha hepaticicola</name>
    <dbReference type="NCBI Taxonomy" id="2082293"/>
    <lineage>
        <taxon>Eukaryota</taxon>
        <taxon>Fungi</taxon>
        <taxon>Dikarya</taxon>
        <taxon>Ascomycota</taxon>
        <taxon>Pezizomycotina</taxon>
        <taxon>Leotiomycetes</taxon>
        <taxon>Helotiales</taxon>
        <taxon>Hyaloscyphaceae</taxon>
        <taxon>Hyaloscypha</taxon>
    </lineage>
</organism>
<evidence type="ECO:0000313" key="2">
    <source>
        <dbReference type="EMBL" id="PMD24145.1"/>
    </source>
</evidence>
<feature type="compositionally biased region" description="Low complexity" evidence="1">
    <location>
        <begin position="53"/>
        <end position="64"/>
    </location>
</feature>
<reference evidence="2 3" key="1">
    <citation type="submission" date="2016-05" db="EMBL/GenBank/DDBJ databases">
        <title>A degradative enzymes factory behind the ericoid mycorrhizal symbiosis.</title>
        <authorList>
            <consortium name="DOE Joint Genome Institute"/>
            <person name="Martino E."/>
            <person name="Morin E."/>
            <person name="Grelet G."/>
            <person name="Kuo A."/>
            <person name="Kohler A."/>
            <person name="Daghino S."/>
            <person name="Barry K."/>
            <person name="Choi C."/>
            <person name="Cichocki N."/>
            <person name="Clum A."/>
            <person name="Copeland A."/>
            <person name="Hainaut M."/>
            <person name="Haridas S."/>
            <person name="Labutti K."/>
            <person name="Lindquist E."/>
            <person name="Lipzen A."/>
            <person name="Khouja H.-R."/>
            <person name="Murat C."/>
            <person name="Ohm R."/>
            <person name="Olson A."/>
            <person name="Spatafora J."/>
            <person name="Veneault-Fourrey C."/>
            <person name="Henrissat B."/>
            <person name="Grigoriev I."/>
            <person name="Martin F."/>
            <person name="Perotto S."/>
        </authorList>
    </citation>
    <scope>NUCLEOTIDE SEQUENCE [LARGE SCALE GENOMIC DNA]</scope>
    <source>
        <strain evidence="2 3">UAMH 7357</strain>
    </source>
</reference>
<feature type="compositionally biased region" description="Basic and acidic residues" evidence="1">
    <location>
        <begin position="127"/>
        <end position="138"/>
    </location>
</feature>
<accession>A0A2J6QD17</accession>
<name>A0A2J6QD17_9HELO</name>
<feature type="region of interest" description="Disordered" evidence="1">
    <location>
        <begin position="38"/>
        <end position="227"/>
    </location>
</feature>
<evidence type="ECO:0000256" key="1">
    <source>
        <dbReference type="SAM" id="MobiDB-lite"/>
    </source>
</evidence>
<sequence length="443" mass="47855">MLPQPPEEISLSTEKKMIAPSLLQSALPPLPEASKIMAIPRRPVGAQTKHSKSPSVASVSSVYSDGPGLSRSLSNGSSYNTRDSLSGVDSTPPLPPKDHQKSQVMSSNSIILASPLSSLHSSPSRPEIWRRRSVRSEKGINFPELKLDKSNGSTASPPGRQEQPARVQIPRSLAGRRPIPARPAPPQPDLMGNKLAKLKNKSPEESTETSNDEAPNPFTSPKRLPTPEYLRTDQAQPLTPQVVSPFSPATPPGEQAPEVPLKSEARSNVAPVLLEATNQQTLLSTHSRETSETLTITSEPHVMKSPQPKKAFAAKILTPQLSPSKASPLSLPSPISPPAGLGINLPTFPPYTEGTVLPGLPLSNIHFDCYQSHKFMRSSRNTLCPVACMICEKKDAEMRWKCTWCCLSACASCMQVLSSIPGKDLRICLERIGKLEKELAPGQ</sequence>
<evidence type="ECO:0000313" key="3">
    <source>
        <dbReference type="Proteomes" id="UP000235672"/>
    </source>
</evidence>
<protein>
    <submittedName>
        <fullName evidence="2">Uncharacterized protein</fullName>
    </submittedName>
</protein>
<feature type="compositionally biased region" description="Polar residues" evidence="1">
    <location>
        <begin position="71"/>
        <end position="89"/>
    </location>
</feature>
<dbReference type="STRING" id="1745343.A0A2J6QD17"/>